<dbReference type="InterPro" id="IPR050708">
    <property type="entry name" value="T6SS_VgrG/RHS"/>
</dbReference>
<evidence type="ECO:0000313" key="3">
    <source>
        <dbReference type="EMBL" id="TWG24315.1"/>
    </source>
</evidence>
<evidence type="ECO:0000256" key="1">
    <source>
        <dbReference type="SAM" id="MobiDB-lite"/>
    </source>
</evidence>
<protein>
    <submittedName>
        <fullName evidence="3">RHS repeat-associated protein</fullName>
    </submittedName>
</protein>
<dbReference type="PROSITE" id="PS50194">
    <property type="entry name" value="FILAMIN_REPEAT"/>
    <property type="match status" value="1"/>
</dbReference>
<sequence>MTTSVNRALLFGMPVSLVAGLLSVTAPATPAVAAPAAAVSCPDELPDEHAALITARMCHGDVGIAGLTSATDRAVATPNGTVRLEHNFRPVRIKQGNVWKPIDTTLSFTADGRVAPKAAAAAVTFSAGGTAPMVTVAHGATSVGLASPVGALPAPRLSGDTATYADVLPGVDLELTADVDGYSQVLVVKNARAAANPKLRRLSFGLTGGGATLKTDPAGNLRATDKKGAVVLNGSTPLMWDATAQAARKAHTRTAPASPGASAPHARPRQVTMPAAVATGAVTITPNQQVLTGPDTVYPVYIDPGLTVNRAGYAVVSSASPDTTFWNIPDDAYVGSWDGGVSKYRSFFSYDLTGSPLPGKFVTSATLNLTGTYASSCTPTPFEVWSTAVPSSTSTWNNQPDWYSKQSTSSTTLGGSAACPAGPVAMDVTSYLQAAAASGWNGMALGLRASDESDPNGWKRFANNPTLTLTYTDYPTAAELSTSPATPCTTGTNRPYLNTATPQLQARITDPEGAQVRAEFAWSTIGGTAIGSAQPTPGRASGQTQSTTVPAGAFANGGSYSWKVRGFDGTAWGPWSTPCEFTVDTAAPTTGPTVSSATYPADTWAGTTGTTGTFSFNAAGAADAAAYVYGLDADPATVVNAGTLGGSATISLTPAADGPHVLKVQTRDRAGNLSPITSYAFLVGTGAVTAPAAGTQTAGKVTLSGRSKSTSSGITYQWRRGDTDAWTTVPAGDVTTATGGAVTWPVATTGSGAYPNLVWNAAQTVNNAEAGPDPLNGPVQIRASFSGTTTGTSSGVSVTLDRNRSDAASTGVGPGEVNLLTGNYALTGVDVETISGLGLHRTFNSRRPADIDPLFGPGWISGIEAPDAGTYNKLTVTGGLAQVGLADGTSLGFTKKATTSTGATFTGQVGIGAYALTYTTTGDTYQLVEPSGDIVTFARQSSGVYTPTALTSAGLSTSAKISWETVTVNGATVTRPTAVLDTSSDGINCTTPVRGCRRLNLSYATATTATSSTPGDFVGRVKQVTLTAWDPALATPAMRTVVLTQYAYDSTGRLQAAWNPALDYLSAGVTTHVATKYTYNTDGTISTLTPAGEAPWQFTYTTVPGDTGAGRLYKVTRSAGSAGTSVETIVYNVKISGAGAPVDMAANAARWGQSVLPVDATAVYPGDIVPDGNPATGTLPTYSDDDRITVTYMDGDGRMINRMYPGGTLDATWYDSFGNVVRQLDPDNLAETLYAWDNDTAAAEAAVARRESTEYVYSADGQRLLESLAPERNVVLADWDSVRGRTHTTYAYDEGAPSGVVYNLVTTQTTSIRYVDNGASLDADKRVTARAYDWPTRELKSETIDPTGLALTTRYTYDSTSKQITSVTTPAGDATGTTPSTRRTVYYRTGTGSGYSECDNRPEWAGLACRVFTGGQPAGTELPTTVTTYDIFGQVRSTIEKNSTGTLRTTTYTTDGAGRRTDVEISSAVGTALEKRHIVYAPATGREAAVQTLNSSGTVTGAVTSAYDTLGRRISYTDADGNTSTTTYDLLSRPATINDGKGTQTLTYGASGEYRGRLTKVVDSQAGTFTATYNKTGEVIAETRPDGVTVNYQYDETGLDVGREYVMDDGSYLYYDYAGADAHGKNRWDASSFSNSGFGYDNAGRITDVRQDTLQGCALRTYTYDRNSNRTKRVSRGPDSAGLCQDSNPATTQSWSYDAADRLTSAGYSMDAFGRTLAVPAGDGTAGATGDTKLTYFTNDLTRTVTQGATQTTYVPDVVLERYRSHSTTTGGTTVNTVNHYSDETDSPAWVSEGSSYTRTIRGVVGFNGTYASATNQVEWPIVNLHGDVVAIHLAGAAGLVTTRVTDENGQSVTGAAAPRYGYLGAHQRATTNAGGLITMGVRLYNPATARFLSTDPVYGGNDNAYEYCRGDVVNCTDLSGMESEVTVPALYIYKPSLGSLHDFCTKAPDSYFRANFRGPCARHDMCYERPGKRKAYCDSTFHSHLMNNCRYAYGRFNPMRQSCYGIADKYYLAVVTFGDDDA</sequence>
<organism evidence="3 4">
    <name type="scientific">Actinoplanes teichomyceticus</name>
    <dbReference type="NCBI Taxonomy" id="1867"/>
    <lineage>
        <taxon>Bacteria</taxon>
        <taxon>Bacillati</taxon>
        <taxon>Actinomycetota</taxon>
        <taxon>Actinomycetes</taxon>
        <taxon>Micromonosporales</taxon>
        <taxon>Micromonosporaceae</taxon>
        <taxon>Actinoplanes</taxon>
    </lineage>
</organism>
<dbReference type="NCBIfam" id="TIGR01643">
    <property type="entry name" value="YD_repeat_2x"/>
    <property type="match status" value="1"/>
</dbReference>
<feature type="signal peptide" evidence="2">
    <location>
        <begin position="1"/>
        <end position="33"/>
    </location>
</feature>
<accession>A0A561WKB5</accession>
<dbReference type="NCBIfam" id="TIGR03696">
    <property type="entry name" value="Rhs_assc_core"/>
    <property type="match status" value="1"/>
</dbReference>
<dbReference type="Proteomes" id="UP000320239">
    <property type="component" value="Unassembled WGS sequence"/>
</dbReference>
<dbReference type="Gene3D" id="2.180.10.10">
    <property type="entry name" value="RHS repeat-associated core"/>
    <property type="match status" value="2"/>
</dbReference>
<dbReference type="GO" id="GO:0050482">
    <property type="term" value="P:arachidonate secretion"/>
    <property type="evidence" value="ECO:0007669"/>
    <property type="project" value="InterPro"/>
</dbReference>
<evidence type="ECO:0000313" key="4">
    <source>
        <dbReference type="Proteomes" id="UP000320239"/>
    </source>
</evidence>
<feature type="region of interest" description="Disordered" evidence="1">
    <location>
        <begin position="782"/>
        <end position="811"/>
    </location>
</feature>
<dbReference type="RefSeq" id="WP_122977455.1">
    <property type="nucleotide sequence ID" value="NZ_BOMX01000077.1"/>
</dbReference>
<dbReference type="InterPro" id="IPR006530">
    <property type="entry name" value="YD"/>
</dbReference>
<dbReference type="OrthoDB" id="4332189at2"/>
<keyword evidence="4" id="KW-1185">Reference proteome</keyword>
<feature type="chain" id="PRO_5021920119" evidence="2">
    <location>
        <begin position="34"/>
        <end position="2023"/>
    </location>
</feature>
<comment type="caution">
    <text evidence="3">The sequence shown here is derived from an EMBL/GenBank/DDBJ whole genome shotgun (WGS) entry which is preliminary data.</text>
</comment>
<feature type="region of interest" description="Disordered" evidence="1">
    <location>
        <begin position="1669"/>
        <end position="1690"/>
    </location>
</feature>
<gene>
    <name evidence="3" type="ORF">FHX34_102868</name>
</gene>
<dbReference type="PANTHER" id="PTHR32305">
    <property type="match status" value="1"/>
</dbReference>
<dbReference type="Pfam" id="PF09056">
    <property type="entry name" value="Phospholip_A2_3"/>
    <property type="match status" value="1"/>
</dbReference>
<evidence type="ECO:0000256" key="2">
    <source>
        <dbReference type="SAM" id="SignalP"/>
    </source>
</evidence>
<dbReference type="InterPro" id="IPR022385">
    <property type="entry name" value="Rhs_assc_core"/>
</dbReference>
<keyword evidence="2" id="KW-0732">Signal</keyword>
<dbReference type="SUPFAM" id="SSF48619">
    <property type="entry name" value="Phospholipase A2, PLA2"/>
    <property type="match status" value="1"/>
</dbReference>
<dbReference type="InterPro" id="IPR017868">
    <property type="entry name" value="Filamin/ABP280_repeat-like"/>
</dbReference>
<feature type="compositionally biased region" description="Low complexity" evidence="1">
    <location>
        <begin position="784"/>
        <end position="799"/>
    </location>
</feature>
<dbReference type="GO" id="GO:0004623">
    <property type="term" value="F:phospholipase A2 activity"/>
    <property type="evidence" value="ECO:0007669"/>
    <property type="project" value="InterPro"/>
</dbReference>
<dbReference type="Gene3D" id="1.20.90.10">
    <property type="entry name" value="Phospholipase A2 domain"/>
    <property type="match status" value="1"/>
</dbReference>
<dbReference type="InterPro" id="IPR015141">
    <property type="entry name" value="PLipase_A2_prok/fun"/>
</dbReference>
<dbReference type="InterPro" id="IPR036444">
    <property type="entry name" value="PLipase_A2_dom_sf"/>
</dbReference>
<name>A0A561WKB5_ACTTI</name>
<reference evidence="3 4" key="1">
    <citation type="submission" date="2019-06" db="EMBL/GenBank/DDBJ databases">
        <title>Sequencing the genomes of 1000 actinobacteria strains.</title>
        <authorList>
            <person name="Klenk H.-P."/>
        </authorList>
    </citation>
    <scope>NUCLEOTIDE SEQUENCE [LARGE SCALE GENOMIC DNA]</scope>
    <source>
        <strain evidence="3 4">DSM 43866</strain>
    </source>
</reference>
<dbReference type="PANTHER" id="PTHR32305:SF15">
    <property type="entry name" value="PROTEIN RHSA-RELATED"/>
    <property type="match status" value="1"/>
</dbReference>
<dbReference type="EMBL" id="VIWY01000002">
    <property type="protein sequence ID" value="TWG24315.1"/>
    <property type="molecule type" value="Genomic_DNA"/>
</dbReference>
<proteinExistence type="predicted"/>
<dbReference type="GO" id="GO:0006644">
    <property type="term" value="P:phospholipid metabolic process"/>
    <property type="evidence" value="ECO:0007669"/>
    <property type="project" value="InterPro"/>
</dbReference>